<feature type="transmembrane region" description="Helical" evidence="6">
    <location>
        <begin position="206"/>
        <end position="225"/>
    </location>
</feature>
<evidence type="ECO:0000313" key="7">
    <source>
        <dbReference type="EMBL" id="KON88109.1"/>
    </source>
</evidence>
<dbReference type="Pfam" id="PF03606">
    <property type="entry name" value="DcuC"/>
    <property type="match status" value="1"/>
</dbReference>
<feature type="transmembrane region" description="Helical" evidence="6">
    <location>
        <begin position="265"/>
        <end position="281"/>
    </location>
</feature>
<feature type="transmembrane region" description="Helical" evidence="6">
    <location>
        <begin position="21"/>
        <end position="40"/>
    </location>
</feature>
<evidence type="ECO:0000256" key="2">
    <source>
        <dbReference type="ARBA" id="ARBA00022475"/>
    </source>
</evidence>
<evidence type="ECO:0000256" key="5">
    <source>
        <dbReference type="ARBA" id="ARBA00023136"/>
    </source>
</evidence>
<sequence>MSVNVQTSGQKVQNPKWRVPHVFVILISVIILATISTYIVPSGEYERVENEQGRTVVVDGSYSTVESSNASFLDIFQSIHTGMVNSASIIFYIFIVGGSFGILRATGAIEGAVHSISSKIQGKEQLLIPALMTFFALGGAMLGLAEETLPYITIMVPLVIMLGFDSMVGAAVVLLGTSAGFTAAFMNPFTVGVAQGIAQLPIFSGLGLRIIFFVIFLSVSIFYVMRYARKIKENPEKSLVFQESRQIFSSLEKQEKVEFTGQHKAAFIVLFLSLVTLAFGVSKYGWFLTEIAGLFLIMGIAIGLVSKMSFSQMSESFIEGCQVLVLGALVVGVAHGILVVLQDGKILDTILYSLASAVGSLPSQLSALGMYLVQCLINYIVPSGSGQAALTMPIMAPLGDLVGVTRQTAVLAFQFGDGISNIFTPTSGYFMAGLALAGISWIKWVKWIWPLILIHYTLGAIFVSIAHLIGYQ</sequence>
<feature type="transmembrane region" description="Helical" evidence="6">
    <location>
        <begin position="287"/>
        <end position="305"/>
    </location>
</feature>
<feature type="transmembrane region" description="Helical" evidence="6">
    <location>
        <begin position="83"/>
        <end position="105"/>
    </location>
</feature>
<feature type="transmembrane region" description="Helical" evidence="6">
    <location>
        <begin position="126"/>
        <end position="145"/>
    </location>
</feature>
<name>A0A0M0GE28_SPOGL</name>
<dbReference type="OrthoDB" id="255482at2"/>
<evidence type="ECO:0000256" key="1">
    <source>
        <dbReference type="ARBA" id="ARBA00004651"/>
    </source>
</evidence>
<dbReference type="InterPro" id="IPR018385">
    <property type="entry name" value="C4_dicarb_anaerob_car-like"/>
</dbReference>
<protein>
    <submittedName>
        <fullName evidence="7">C4-dicarboxylate ABC transporter permease</fullName>
    </submittedName>
</protein>
<dbReference type="STRING" id="1459.AF332_15680"/>
<dbReference type="Proteomes" id="UP000037109">
    <property type="component" value="Unassembled WGS sequence"/>
</dbReference>
<dbReference type="InterPro" id="IPR051679">
    <property type="entry name" value="DASS-Related_Transporters"/>
</dbReference>
<organism evidence="7 8">
    <name type="scientific">Sporosarcina globispora</name>
    <name type="common">Bacillus globisporus</name>
    <dbReference type="NCBI Taxonomy" id="1459"/>
    <lineage>
        <taxon>Bacteria</taxon>
        <taxon>Bacillati</taxon>
        <taxon>Bacillota</taxon>
        <taxon>Bacilli</taxon>
        <taxon>Bacillales</taxon>
        <taxon>Caryophanaceae</taxon>
        <taxon>Sporosarcina</taxon>
    </lineage>
</organism>
<dbReference type="RefSeq" id="WP_053435478.1">
    <property type="nucleotide sequence ID" value="NZ_LGUF01000007.1"/>
</dbReference>
<feature type="transmembrane region" description="Helical" evidence="6">
    <location>
        <begin position="181"/>
        <end position="200"/>
    </location>
</feature>
<feature type="transmembrane region" description="Helical" evidence="6">
    <location>
        <begin position="151"/>
        <end position="174"/>
    </location>
</feature>
<reference evidence="8" key="1">
    <citation type="submission" date="2015-07" db="EMBL/GenBank/DDBJ databases">
        <title>Fjat-10036 dsm4.</title>
        <authorList>
            <person name="Liu B."/>
            <person name="Wang J."/>
            <person name="Zhu Y."/>
            <person name="Liu G."/>
            <person name="Chen Q."/>
            <person name="Chen Z."/>
            <person name="Lan J."/>
            <person name="Che J."/>
            <person name="Ge C."/>
            <person name="Shi H."/>
            <person name="Pan Z."/>
            <person name="Liu X."/>
        </authorList>
    </citation>
    <scope>NUCLEOTIDE SEQUENCE [LARGE SCALE GENOMIC DNA]</scope>
    <source>
        <strain evidence="8">DSM 4</strain>
    </source>
</reference>
<dbReference type="PATRIC" id="fig|1459.3.peg.3404"/>
<dbReference type="PANTHER" id="PTHR43652:SF2">
    <property type="entry name" value="BASIC AMINO ACID ANTIPORTER YFCC-RELATED"/>
    <property type="match status" value="1"/>
</dbReference>
<keyword evidence="5 6" id="KW-0472">Membrane</keyword>
<feature type="transmembrane region" description="Helical" evidence="6">
    <location>
        <begin position="350"/>
        <end position="373"/>
    </location>
</feature>
<evidence type="ECO:0000313" key="8">
    <source>
        <dbReference type="Proteomes" id="UP000037109"/>
    </source>
</evidence>
<comment type="subcellular location">
    <subcellularLocation>
        <location evidence="1">Cell membrane</location>
        <topology evidence="1">Multi-pass membrane protein</topology>
    </subcellularLocation>
</comment>
<gene>
    <name evidence="7" type="ORF">AF332_15680</name>
</gene>
<keyword evidence="4 6" id="KW-1133">Transmembrane helix</keyword>
<evidence type="ECO:0000256" key="4">
    <source>
        <dbReference type="ARBA" id="ARBA00022989"/>
    </source>
</evidence>
<feature type="transmembrane region" description="Helical" evidence="6">
    <location>
        <begin position="448"/>
        <end position="469"/>
    </location>
</feature>
<dbReference type="EMBL" id="LGUF01000007">
    <property type="protein sequence ID" value="KON88109.1"/>
    <property type="molecule type" value="Genomic_DNA"/>
</dbReference>
<feature type="transmembrane region" description="Helical" evidence="6">
    <location>
        <begin position="317"/>
        <end position="338"/>
    </location>
</feature>
<dbReference type="AlphaFoldDB" id="A0A0M0GE28"/>
<accession>A0A0M0GE28</accession>
<dbReference type="GO" id="GO:0005886">
    <property type="term" value="C:plasma membrane"/>
    <property type="evidence" value="ECO:0007669"/>
    <property type="project" value="UniProtKB-SubCell"/>
</dbReference>
<feature type="transmembrane region" description="Helical" evidence="6">
    <location>
        <begin position="422"/>
        <end position="442"/>
    </location>
</feature>
<proteinExistence type="predicted"/>
<dbReference type="PANTHER" id="PTHR43652">
    <property type="entry name" value="BASIC AMINO ACID ANTIPORTER YFCC-RELATED"/>
    <property type="match status" value="1"/>
</dbReference>
<evidence type="ECO:0000256" key="3">
    <source>
        <dbReference type="ARBA" id="ARBA00022692"/>
    </source>
</evidence>
<keyword evidence="3 6" id="KW-0812">Transmembrane</keyword>
<comment type="caution">
    <text evidence="7">The sequence shown here is derived from an EMBL/GenBank/DDBJ whole genome shotgun (WGS) entry which is preliminary data.</text>
</comment>
<evidence type="ECO:0000256" key="6">
    <source>
        <dbReference type="SAM" id="Phobius"/>
    </source>
</evidence>
<keyword evidence="8" id="KW-1185">Reference proteome</keyword>
<keyword evidence="2" id="KW-1003">Cell membrane</keyword>